<dbReference type="Pfam" id="PF00202">
    <property type="entry name" value="Aminotran_3"/>
    <property type="match status" value="1"/>
</dbReference>
<dbReference type="InterPro" id="IPR005814">
    <property type="entry name" value="Aminotrans_3"/>
</dbReference>
<dbReference type="EMBL" id="BAAAHK010000002">
    <property type="protein sequence ID" value="GAA0927195.1"/>
    <property type="molecule type" value="Genomic_DNA"/>
</dbReference>
<feature type="binding site" evidence="5">
    <location>
        <position position="283"/>
    </location>
    <ligand>
        <name>pyridoxal 5'-phosphate</name>
        <dbReference type="ChEBI" id="CHEBI:597326"/>
    </ligand>
</feature>
<dbReference type="InterPro" id="IPR004636">
    <property type="entry name" value="AcOrn/SuccOrn_fam"/>
</dbReference>
<feature type="binding site" evidence="5">
    <location>
        <position position="282"/>
    </location>
    <ligand>
        <name>N(2)-acetyl-L-ornithine</name>
        <dbReference type="ChEBI" id="CHEBI:57805"/>
    </ligand>
</feature>
<dbReference type="InterPro" id="IPR015421">
    <property type="entry name" value="PyrdxlP-dep_Trfase_major"/>
</dbReference>
<dbReference type="PIRSF" id="PIRSF000521">
    <property type="entry name" value="Transaminase_4ab_Lys_Orn"/>
    <property type="match status" value="1"/>
</dbReference>
<keyword evidence="3 5" id="KW-0808">Transferase</keyword>
<dbReference type="Gene3D" id="3.90.1150.10">
    <property type="entry name" value="Aspartate Aminotransferase, domain 1"/>
    <property type="match status" value="1"/>
</dbReference>
<feature type="binding site" evidence="5">
    <location>
        <begin position="225"/>
        <end position="228"/>
    </location>
    <ligand>
        <name>pyridoxal 5'-phosphate</name>
        <dbReference type="ChEBI" id="CHEBI:597326"/>
    </ligand>
</feature>
<sequence length="400" mass="41405">MTELLTVDGTQSALAERYSQSMMNTFGAPKRVLVRGEGAYLWDADGKKYLDLLGGLAVNCLGHAHPFVVSAVTSQLATLGHVSNFFASAPQVALAEKLLSLFDAPGKVFFTNSGTEANEAAFKITRKTGRTKIVSMVGAFHGRTMGALAITWKPAYREQFAPLPGDVTFVPYGDVAALAAAVDDETAAVVLEPIQGENGVVVPPPGYLAEARRITSEHGALLWIDEIQTGVGRTGDWFAFQADGISPDIVTVAKGLGAGIPIGACLGFGAAADLLQPGNHGTTFGGNPVAAIAGLAVLTVIERDGLLANVSAIGNHLASSVEALGHPLIAGVRGRGLLLAIELTAPVSDQIAALALEAGFIINNPIPDALRLAPPYILSKADADSFIAALPGLLDQVEVV</sequence>
<organism evidence="6 7">
    <name type="scientific">Kribbella koreensis</name>
    <dbReference type="NCBI Taxonomy" id="57909"/>
    <lineage>
        <taxon>Bacteria</taxon>
        <taxon>Bacillati</taxon>
        <taxon>Actinomycetota</taxon>
        <taxon>Actinomycetes</taxon>
        <taxon>Propionibacteriales</taxon>
        <taxon>Kribbellaceae</taxon>
        <taxon>Kribbella</taxon>
    </lineage>
</organism>
<dbReference type="NCBIfam" id="NF002874">
    <property type="entry name" value="PRK03244.1"/>
    <property type="match status" value="1"/>
</dbReference>
<dbReference type="PANTHER" id="PTHR11986">
    <property type="entry name" value="AMINOTRANSFERASE CLASS III"/>
    <property type="match status" value="1"/>
</dbReference>
<comment type="subunit">
    <text evidence="5">Homodimer.</text>
</comment>
<keyword evidence="7" id="KW-1185">Reference proteome</keyword>
<comment type="miscellaneous">
    <text evidence="5">May also have succinyldiaminopimelate aminotransferase activity, thus carrying out the corresponding step in lysine biosynthesis.</text>
</comment>
<gene>
    <name evidence="5" type="primary">argD</name>
    <name evidence="6" type="ORF">GCM10009554_07980</name>
</gene>
<dbReference type="RefSeq" id="WP_343964861.1">
    <property type="nucleotide sequence ID" value="NZ_BAAAHK010000002.1"/>
</dbReference>
<keyword evidence="1 5" id="KW-0032">Aminotransferase</keyword>
<keyword evidence="5" id="KW-0055">Arginine biosynthesis</keyword>
<comment type="cofactor">
    <cofactor evidence="5">
        <name>pyridoxal 5'-phosphate</name>
        <dbReference type="ChEBI" id="CHEBI:597326"/>
    </cofactor>
    <text evidence="5">Binds 1 pyridoxal phosphate per subunit.</text>
</comment>
<dbReference type="Gene3D" id="3.40.640.10">
    <property type="entry name" value="Type I PLP-dependent aspartate aminotransferase-like (Major domain)"/>
    <property type="match status" value="1"/>
</dbReference>
<comment type="subcellular location">
    <subcellularLocation>
        <location evidence="5">Cytoplasm</location>
    </subcellularLocation>
</comment>
<keyword evidence="2 5" id="KW-0028">Amino-acid biosynthesis</keyword>
<dbReference type="InterPro" id="IPR050103">
    <property type="entry name" value="Class-III_PLP-dep_AT"/>
</dbReference>
<comment type="pathway">
    <text evidence="5">Amino-acid biosynthesis; L-arginine biosynthesis; N(2)-acetyl-L-ornithine from L-glutamate: step 4/4.</text>
</comment>
<evidence type="ECO:0000313" key="7">
    <source>
        <dbReference type="Proteomes" id="UP001500542"/>
    </source>
</evidence>
<name>A0ABN1PF39_9ACTN</name>
<evidence type="ECO:0000256" key="4">
    <source>
        <dbReference type="ARBA" id="ARBA00022898"/>
    </source>
</evidence>
<comment type="caution">
    <text evidence="6">The sequence shown here is derived from an EMBL/GenBank/DDBJ whole genome shotgun (WGS) entry which is preliminary data.</text>
</comment>
<evidence type="ECO:0000256" key="1">
    <source>
        <dbReference type="ARBA" id="ARBA00022576"/>
    </source>
</evidence>
<dbReference type="EC" id="2.6.1.11" evidence="5"/>
<feature type="binding site" evidence="5">
    <location>
        <begin position="114"/>
        <end position="115"/>
    </location>
    <ligand>
        <name>pyridoxal 5'-phosphate</name>
        <dbReference type="ChEBI" id="CHEBI:597326"/>
    </ligand>
</feature>
<keyword evidence="4 5" id="KW-0663">Pyridoxal phosphate</keyword>
<feature type="modified residue" description="N6-(pyridoxal phosphate)lysine" evidence="5">
    <location>
        <position position="254"/>
    </location>
</feature>
<protein>
    <recommendedName>
        <fullName evidence="5">Acetylornithine aminotransferase</fullName>
        <shortName evidence="5">ACOAT</shortName>
        <ecNumber evidence="5">2.6.1.11</ecNumber>
    </recommendedName>
</protein>
<dbReference type="PANTHER" id="PTHR11986:SF79">
    <property type="entry name" value="ACETYLORNITHINE AMINOTRANSFERASE, MITOCHONDRIAL"/>
    <property type="match status" value="1"/>
</dbReference>
<dbReference type="PROSITE" id="PS00600">
    <property type="entry name" value="AA_TRANSFER_CLASS_3"/>
    <property type="match status" value="1"/>
</dbReference>
<dbReference type="Proteomes" id="UP001500542">
    <property type="component" value="Unassembled WGS sequence"/>
</dbReference>
<dbReference type="NCBIfam" id="TIGR00707">
    <property type="entry name" value="argD"/>
    <property type="match status" value="1"/>
</dbReference>
<dbReference type="InterPro" id="IPR049704">
    <property type="entry name" value="Aminotrans_3_PPA_site"/>
</dbReference>
<dbReference type="SUPFAM" id="SSF53383">
    <property type="entry name" value="PLP-dependent transferases"/>
    <property type="match status" value="1"/>
</dbReference>
<comment type="similarity">
    <text evidence="5">Belongs to the class-III pyridoxal-phosphate-dependent aminotransferase family. ArgD subfamily.</text>
</comment>
<reference evidence="6 7" key="1">
    <citation type="journal article" date="2019" name="Int. J. Syst. Evol. Microbiol.">
        <title>The Global Catalogue of Microorganisms (GCM) 10K type strain sequencing project: providing services to taxonomists for standard genome sequencing and annotation.</title>
        <authorList>
            <consortium name="The Broad Institute Genomics Platform"/>
            <consortium name="The Broad Institute Genome Sequencing Center for Infectious Disease"/>
            <person name="Wu L."/>
            <person name="Ma J."/>
        </authorList>
    </citation>
    <scope>NUCLEOTIDE SEQUENCE [LARGE SCALE GENOMIC DNA]</scope>
    <source>
        <strain evidence="6 7">JCM 10977</strain>
    </source>
</reference>
<feature type="binding site" evidence="5">
    <location>
        <position position="143"/>
    </location>
    <ligand>
        <name>N(2)-acetyl-L-ornithine</name>
        <dbReference type="ChEBI" id="CHEBI:57805"/>
    </ligand>
</feature>
<accession>A0ABN1PF39</accession>
<feature type="binding site" evidence="5">
    <location>
        <position position="140"/>
    </location>
    <ligand>
        <name>pyridoxal 5'-phosphate</name>
        <dbReference type="ChEBI" id="CHEBI:597326"/>
    </ligand>
</feature>
<keyword evidence="5" id="KW-0963">Cytoplasm</keyword>
<dbReference type="InterPro" id="IPR015424">
    <property type="entry name" value="PyrdxlP-dep_Trfase"/>
</dbReference>
<proteinExistence type="inferred from homology"/>
<evidence type="ECO:0000256" key="5">
    <source>
        <dbReference type="HAMAP-Rule" id="MF_01107"/>
    </source>
</evidence>
<comment type="catalytic activity">
    <reaction evidence="5">
        <text>N(2)-acetyl-L-ornithine + 2-oxoglutarate = N-acetyl-L-glutamate 5-semialdehyde + L-glutamate</text>
        <dbReference type="Rhea" id="RHEA:18049"/>
        <dbReference type="ChEBI" id="CHEBI:16810"/>
        <dbReference type="ChEBI" id="CHEBI:29123"/>
        <dbReference type="ChEBI" id="CHEBI:29985"/>
        <dbReference type="ChEBI" id="CHEBI:57805"/>
        <dbReference type="EC" id="2.6.1.11"/>
    </reaction>
</comment>
<dbReference type="InterPro" id="IPR015422">
    <property type="entry name" value="PyrdxlP-dep_Trfase_small"/>
</dbReference>
<dbReference type="CDD" id="cd00610">
    <property type="entry name" value="OAT_like"/>
    <property type="match status" value="1"/>
</dbReference>
<dbReference type="HAMAP" id="MF_01107">
    <property type="entry name" value="ArgD_aminotrans_3"/>
    <property type="match status" value="1"/>
</dbReference>
<evidence type="ECO:0000313" key="6">
    <source>
        <dbReference type="EMBL" id="GAA0927195.1"/>
    </source>
</evidence>
<evidence type="ECO:0000256" key="3">
    <source>
        <dbReference type="ARBA" id="ARBA00022679"/>
    </source>
</evidence>
<evidence type="ECO:0000256" key="2">
    <source>
        <dbReference type="ARBA" id="ARBA00022605"/>
    </source>
</evidence>